<dbReference type="InterPro" id="IPR005828">
    <property type="entry name" value="MFS_sugar_transport-like"/>
</dbReference>
<feature type="transmembrane region" description="Helical" evidence="7">
    <location>
        <begin position="183"/>
        <end position="205"/>
    </location>
</feature>
<dbReference type="RefSeq" id="WP_039103817.1">
    <property type="nucleotide sequence ID" value="NZ_CALYQC010000035.1"/>
</dbReference>
<dbReference type="OrthoDB" id="3690818at2"/>
<comment type="subcellular location">
    <subcellularLocation>
        <location evidence="1">Cell membrane</location>
        <topology evidence="1">Multi-pass membrane protein</topology>
    </subcellularLocation>
</comment>
<evidence type="ECO:0000256" key="1">
    <source>
        <dbReference type="ARBA" id="ARBA00004651"/>
    </source>
</evidence>
<evidence type="ECO:0000256" key="6">
    <source>
        <dbReference type="ARBA" id="ARBA00023136"/>
    </source>
</evidence>
<dbReference type="PANTHER" id="PTHR43045">
    <property type="entry name" value="SHIKIMATE TRANSPORTER"/>
    <property type="match status" value="1"/>
</dbReference>
<evidence type="ECO:0000259" key="8">
    <source>
        <dbReference type="PROSITE" id="PS50850"/>
    </source>
</evidence>
<reference evidence="9 10" key="1">
    <citation type="journal article" date="2014" name="Appl. Environ. Microbiol.">
        <title>Gut symbionts from distinct hosts exhibit genotoxic activity via divergent colibactin biosynthetic pathways.</title>
        <authorList>
            <person name="Engel P."/>
            <person name="Vizcaino M.I."/>
            <person name="Crawford J.M."/>
        </authorList>
    </citation>
    <scope>NUCLEOTIDE SEQUENCE [LARGE SCALE GENOMIC DNA]</scope>
    <source>
        <strain evidence="9 10">PEB0191</strain>
    </source>
</reference>
<keyword evidence="4 7" id="KW-0812">Transmembrane</keyword>
<sequence>MAHSSAKKVAFAAFIGTTIEWYDFYIYALASVLIFNELFFPADNEFIAILGSFASFAIGFLARPLGAIIFGHIGDRLGRKKSLIITLMLMGIATTSVGLLPTFASVGVIAPILLMLLRILQGIAVGGEWGGAVLLAGEHAPKGFKNFFSSFAQWGSPAGNVLALLVFSYILRLPKSLLFEEQYWRIPFLISFVLLIIGVIARVTLTESPVFVESEKQQAIIKQKESAPLIQVTKQALPLIILAIGANILSFSGIFSNTIMIGYTTIALQVDKPVILDALFWVAIVHFISQPFITYFSERMKAAHFLILSATLAMLSLFILFPIVNQANKTSFIIGISILVICYSGFYGVIAGYLSRVFPVRIRYTALSISYQGCAAIFGSLIPLVGGYLILEFKTTWYPLALFYCGLALISITCIYLLNKFKHYEE</sequence>
<feature type="transmembrane region" description="Helical" evidence="7">
    <location>
        <begin position="330"/>
        <end position="354"/>
    </location>
</feature>
<feature type="transmembrane region" description="Helical" evidence="7">
    <location>
        <begin position="46"/>
        <end position="71"/>
    </location>
</feature>
<feature type="transmembrane region" description="Helical" evidence="7">
    <location>
        <begin position="303"/>
        <end position="324"/>
    </location>
</feature>
<dbReference type="Proteomes" id="UP000030901">
    <property type="component" value="Chromosome"/>
</dbReference>
<protein>
    <submittedName>
        <fullName evidence="9">Arabinose efflux permease</fullName>
    </submittedName>
</protein>
<feature type="transmembrane region" description="Helical" evidence="7">
    <location>
        <begin position="239"/>
        <end position="266"/>
    </location>
</feature>
<gene>
    <name evidence="9" type="ORF">FPB0191_00539</name>
</gene>
<organism evidence="9 10">
    <name type="scientific">Frischella perrara</name>
    <dbReference type="NCBI Taxonomy" id="1267021"/>
    <lineage>
        <taxon>Bacteria</taxon>
        <taxon>Pseudomonadati</taxon>
        <taxon>Pseudomonadota</taxon>
        <taxon>Gammaproteobacteria</taxon>
        <taxon>Orbales</taxon>
        <taxon>Orbaceae</taxon>
        <taxon>Frischella</taxon>
    </lineage>
</organism>
<name>A0A0A7RYI4_FRIPE</name>
<keyword evidence="6 7" id="KW-0472">Membrane</keyword>
<feature type="transmembrane region" description="Helical" evidence="7">
    <location>
        <begin position="278"/>
        <end position="296"/>
    </location>
</feature>
<dbReference type="HOGENOM" id="CLU_001265_39_5_6"/>
<evidence type="ECO:0000313" key="9">
    <source>
        <dbReference type="EMBL" id="AJA44370.1"/>
    </source>
</evidence>
<dbReference type="GO" id="GO:0022857">
    <property type="term" value="F:transmembrane transporter activity"/>
    <property type="evidence" value="ECO:0007669"/>
    <property type="project" value="InterPro"/>
</dbReference>
<evidence type="ECO:0000256" key="7">
    <source>
        <dbReference type="SAM" id="Phobius"/>
    </source>
</evidence>
<feature type="transmembrane region" description="Helical" evidence="7">
    <location>
        <begin position="397"/>
        <end position="418"/>
    </location>
</feature>
<dbReference type="GO" id="GO:0005886">
    <property type="term" value="C:plasma membrane"/>
    <property type="evidence" value="ECO:0007669"/>
    <property type="project" value="UniProtKB-SubCell"/>
</dbReference>
<evidence type="ECO:0000313" key="10">
    <source>
        <dbReference type="Proteomes" id="UP000030901"/>
    </source>
</evidence>
<dbReference type="Pfam" id="PF00083">
    <property type="entry name" value="Sugar_tr"/>
    <property type="match status" value="1"/>
</dbReference>
<feature type="transmembrane region" description="Helical" evidence="7">
    <location>
        <begin position="83"/>
        <end position="103"/>
    </location>
</feature>
<keyword evidence="3" id="KW-1003">Cell membrane</keyword>
<keyword evidence="5 7" id="KW-1133">Transmembrane helix</keyword>
<dbReference type="Gene3D" id="1.20.1250.20">
    <property type="entry name" value="MFS general substrate transporter like domains"/>
    <property type="match status" value="2"/>
</dbReference>
<dbReference type="AlphaFoldDB" id="A0A0A7RYI4"/>
<evidence type="ECO:0000256" key="2">
    <source>
        <dbReference type="ARBA" id="ARBA00022448"/>
    </source>
</evidence>
<feature type="transmembrane region" description="Helical" evidence="7">
    <location>
        <begin position="21"/>
        <end position="40"/>
    </location>
</feature>
<dbReference type="KEGG" id="fpp:FPB0191_00539"/>
<evidence type="ECO:0000256" key="4">
    <source>
        <dbReference type="ARBA" id="ARBA00022692"/>
    </source>
</evidence>
<accession>A0A0A7RYI4</accession>
<evidence type="ECO:0000256" key="5">
    <source>
        <dbReference type="ARBA" id="ARBA00022989"/>
    </source>
</evidence>
<dbReference type="EMBL" id="CP009056">
    <property type="protein sequence ID" value="AJA44370.1"/>
    <property type="molecule type" value="Genomic_DNA"/>
</dbReference>
<evidence type="ECO:0000256" key="3">
    <source>
        <dbReference type="ARBA" id="ARBA00022475"/>
    </source>
</evidence>
<feature type="transmembrane region" description="Helical" evidence="7">
    <location>
        <begin position="147"/>
        <end position="171"/>
    </location>
</feature>
<keyword evidence="10" id="KW-1185">Reference proteome</keyword>
<dbReference type="InterPro" id="IPR005829">
    <property type="entry name" value="Sugar_transporter_CS"/>
</dbReference>
<dbReference type="PANTHER" id="PTHR43045:SF1">
    <property type="entry name" value="SHIKIMATE TRANSPORTER"/>
    <property type="match status" value="1"/>
</dbReference>
<dbReference type="PROSITE" id="PS50850">
    <property type="entry name" value="MFS"/>
    <property type="match status" value="1"/>
</dbReference>
<proteinExistence type="predicted"/>
<dbReference type="STRING" id="1267021.FPB0191_00539"/>
<dbReference type="PROSITE" id="PS00217">
    <property type="entry name" value="SUGAR_TRANSPORT_2"/>
    <property type="match status" value="1"/>
</dbReference>
<feature type="domain" description="Major facilitator superfamily (MFS) profile" evidence="8">
    <location>
        <begin position="9"/>
        <end position="423"/>
    </location>
</feature>
<dbReference type="InterPro" id="IPR036259">
    <property type="entry name" value="MFS_trans_sf"/>
</dbReference>
<feature type="transmembrane region" description="Helical" evidence="7">
    <location>
        <begin position="366"/>
        <end position="391"/>
    </location>
</feature>
<keyword evidence="2" id="KW-0813">Transport</keyword>
<dbReference type="SUPFAM" id="SSF103473">
    <property type="entry name" value="MFS general substrate transporter"/>
    <property type="match status" value="1"/>
</dbReference>
<dbReference type="InterPro" id="IPR020846">
    <property type="entry name" value="MFS_dom"/>
</dbReference>